<dbReference type="InterPro" id="IPR036102">
    <property type="entry name" value="OsmC/Ohrsf"/>
</dbReference>
<dbReference type="InterPro" id="IPR003718">
    <property type="entry name" value="OsmC/Ohr_fam"/>
</dbReference>
<dbReference type="SUPFAM" id="SSF82784">
    <property type="entry name" value="OsmC-like"/>
    <property type="match status" value="1"/>
</dbReference>
<keyword evidence="2" id="KW-1185">Reference proteome</keyword>
<dbReference type="PANTHER" id="PTHR42830:SF2">
    <property type="entry name" value="OSMC_OHR FAMILY PROTEIN"/>
    <property type="match status" value="1"/>
</dbReference>
<sequence>MGPDHHYALTVEWTGDRGTGTTGYRGYGRDHVVRAEGVPDLLGSADPTFRGDRDRWNPELLLLAALSQCHMLSFLHVCVTEGVVVTGYRDAATASMRLHPDGSGEFTEAVLHPGVRVAAGHRTDLDTLHHRANQLCFIARSVAFPVRHEPLTVEVAEG</sequence>
<evidence type="ECO:0000313" key="2">
    <source>
        <dbReference type="Proteomes" id="UP000198546"/>
    </source>
</evidence>
<dbReference type="InterPro" id="IPR015946">
    <property type="entry name" value="KH_dom-like_a/b"/>
</dbReference>
<reference evidence="1 2" key="1">
    <citation type="submission" date="2016-10" db="EMBL/GenBank/DDBJ databases">
        <authorList>
            <person name="de Groot N.N."/>
        </authorList>
    </citation>
    <scope>NUCLEOTIDE SEQUENCE [LARGE SCALE GENOMIC DNA]</scope>
    <source>
        <strain evidence="1 2">MON 2.2</strain>
    </source>
</reference>
<dbReference type="OrthoDB" id="9795405at2"/>
<dbReference type="PANTHER" id="PTHR42830">
    <property type="entry name" value="OSMOTICALLY INDUCIBLE FAMILY PROTEIN"/>
    <property type="match status" value="1"/>
</dbReference>
<accession>A0A1G7BFK3</accession>
<organism evidence="1 2">
    <name type="scientific">Auraticoccus monumenti</name>
    <dbReference type="NCBI Taxonomy" id="675864"/>
    <lineage>
        <taxon>Bacteria</taxon>
        <taxon>Bacillati</taxon>
        <taxon>Actinomycetota</taxon>
        <taxon>Actinomycetes</taxon>
        <taxon>Propionibacteriales</taxon>
        <taxon>Propionibacteriaceae</taxon>
        <taxon>Auraticoccus</taxon>
    </lineage>
</organism>
<evidence type="ECO:0000313" key="1">
    <source>
        <dbReference type="EMBL" id="SDE25520.1"/>
    </source>
</evidence>
<dbReference type="Proteomes" id="UP000198546">
    <property type="component" value="Chromosome i"/>
</dbReference>
<dbReference type="STRING" id="675864.SAMN04489747_2934"/>
<dbReference type="RefSeq" id="WP_090594578.1">
    <property type="nucleotide sequence ID" value="NZ_LT629688.1"/>
</dbReference>
<name>A0A1G7BFK3_9ACTN</name>
<dbReference type="EMBL" id="LT629688">
    <property type="protein sequence ID" value="SDE25520.1"/>
    <property type="molecule type" value="Genomic_DNA"/>
</dbReference>
<gene>
    <name evidence="1" type="ORF">SAMN04489747_2934</name>
</gene>
<dbReference type="InterPro" id="IPR052707">
    <property type="entry name" value="OsmC_Ohr_Peroxiredoxin"/>
</dbReference>
<dbReference type="Pfam" id="PF02566">
    <property type="entry name" value="OsmC"/>
    <property type="match status" value="1"/>
</dbReference>
<protein>
    <submittedName>
        <fullName evidence="1">Organic hydroperoxide reductase OsmC/OhrA</fullName>
    </submittedName>
</protein>
<dbReference type="AlphaFoldDB" id="A0A1G7BFK3"/>
<proteinExistence type="predicted"/>
<dbReference type="Gene3D" id="3.30.300.20">
    <property type="match status" value="1"/>
</dbReference>